<dbReference type="OrthoDB" id="4497263at2759"/>
<evidence type="ECO:0000256" key="2">
    <source>
        <dbReference type="SAM" id="Phobius"/>
    </source>
</evidence>
<proteinExistence type="predicted"/>
<evidence type="ECO:0000313" key="4">
    <source>
        <dbReference type="Proteomes" id="UP000037505"/>
    </source>
</evidence>
<accession>A0A0L1J2U2</accession>
<dbReference type="RefSeq" id="XP_015407049.1">
    <property type="nucleotide sequence ID" value="XM_015550732.1"/>
</dbReference>
<comment type="caution">
    <text evidence="3">The sequence shown here is derived from an EMBL/GenBank/DDBJ whole genome shotgun (WGS) entry which is preliminary data.</text>
</comment>
<dbReference type="Proteomes" id="UP000037505">
    <property type="component" value="Unassembled WGS sequence"/>
</dbReference>
<gene>
    <name evidence="3" type="ORF">ANOM_005475</name>
</gene>
<dbReference type="STRING" id="1509407.A0A0L1J2U2"/>
<dbReference type="EMBL" id="JNOM01000127">
    <property type="protein sequence ID" value="KNG86126.1"/>
    <property type="molecule type" value="Genomic_DNA"/>
</dbReference>
<protein>
    <submittedName>
        <fullName evidence="3">Uncharacterized protein</fullName>
    </submittedName>
</protein>
<evidence type="ECO:0000256" key="1">
    <source>
        <dbReference type="SAM" id="MobiDB-lite"/>
    </source>
</evidence>
<feature type="transmembrane region" description="Helical" evidence="2">
    <location>
        <begin position="223"/>
        <end position="246"/>
    </location>
</feature>
<feature type="region of interest" description="Disordered" evidence="1">
    <location>
        <begin position="182"/>
        <end position="213"/>
    </location>
</feature>
<keyword evidence="4" id="KW-1185">Reference proteome</keyword>
<name>A0A0L1J2U2_ASPN3</name>
<reference evidence="3 4" key="1">
    <citation type="submission" date="2014-06" db="EMBL/GenBank/DDBJ databases">
        <title>The Genome of the Aflatoxigenic Filamentous Fungus Aspergillus nomius.</title>
        <authorList>
            <person name="Moore M.G."/>
            <person name="Shannon B.M."/>
            <person name="Brian M.M."/>
        </authorList>
    </citation>
    <scope>NUCLEOTIDE SEQUENCE [LARGE SCALE GENOMIC DNA]</scope>
    <source>
        <strain evidence="3 4">NRRL 13137</strain>
    </source>
</reference>
<keyword evidence="2" id="KW-0472">Membrane</keyword>
<organism evidence="3 4">
    <name type="scientific">Aspergillus nomiae NRRL (strain ATCC 15546 / NRRL 13137 / CBS 260.88 / M93)</name>
    <dbReference type="NCBI Taxonomy" id="1509407"/>
    <lineage>
        <taxon>Eukaryota</taxon>
        <taxon>Fungi</taxon>
        <taxon>Dikarya</taxon>
        <taxon>Ascomycota</taxon>
        <taxon>Pezizomycotina</taxon>
        <taxon>Eurotiomycetes</taxon>
        <taxon>Eurotiomycetidae</taxon>
        <taxon>Eurotiales</taxon>
        <taxon>Aspergillaceae</taxon>
        <taxon>Aspergillus</taxon>
        <taxon>Aspergillus subgen. Circumdati</taxon>
    </lineage>
</organism>
<dbReference type="GeneID" id="26807279"/>
<dbReference type="AlphaFoldDB" id="A0A0L1J2U2"/>
<sequence>MSVTLYPAETSDGTVTSFIPLTTAWLPPSGCASYFRLNGPSLVAWDPGYGLDIDTNVRCAPPAVTTWWEQGALGGGGSEHTAVSIGPLTCPENFSTVASSVKNGSSTLAMCCPSGYYLANRTPGKVNGDCLSDVSSGMTLTYASAPYSDKTAWKTETTTVSKSSTVGAIAVVGWNIRFATPTPTSTPTATSTTTSGTRSASSETTTSITTSSTNGDLTISAKVGIGVGVGVGAIGVIALLVALYFFKYRKHRAPAELPAELPAPVPRQPPMYQPVWQPVPIAELPPTKVRPGQGSMAPAELGG</sequence>
<keyword evidence="2" id="KW-1133">Transmembrane helix</keyword>
<keyword evidence="2" id="KW-0812">Transmembrane</keyword>
<evidence type="ECO:0000313" key="3">
    <source>
        <dbReference type="EMBL" id="KNG86126.1"/>
    </source>
</evidence>